<gene>
    <name evidence="2" type="ORF">LTR69_008809</name>
</gene>
<accession>A0ABR0J2X3</accession>
<name>A0ABR0J2X3_9EURO</name>
<comment type="caution">
    <text evidence="2">The sequence shown here is derived from an EMBL/GenBank/DDBJ whole genome shotgun (WGS) entry which is preliminary data.</text>
</comment>
<sequence length="145" mass="15878">MGYKFRTKHAIKSAFEDILLLAGRLWQERSVTARPRRKSTFVAKDFLNVGVRHLAASIEKFNVILSKAELLDTGHVVAGDGFDADGDLLFNDDGLTELEAADRAYRAQLDDSSASDMDSMTGYGSDSDSSIMSYGDSVKSFTDPV</sequence>
<proteinExistence type="predicted"/>
<organism evidence="2 3">
    <name type="scientific">Exophiala sideris</name>
    <dbReference type="NCBI Taxonomy" id="1016849"/>
    <lineage>
        <taxon>Eukaryota</taxon>
        <taxon>Fungi</taxon>
        <taxon>Dikarya</taxon>
        <taxon>Ascomycota</taxon>
        <taxon>Pezizomycotina</taxon>
        <taxon>Eurotiomycetes</taxon>
        <taxon>Chaetothyriomycetidae</taxon>
        <taxon>Chaetothyriales</taxon>
        <taxon>Herpotrichiellaceae</taxon>
        <taxon>Exophiala</taxon>
    </lineage>
</organism>
<evidence type="ECO:0000313" key="3">
    <source>
        <dbReference type="Proteomes" id="UP001345691"/>
    </source>
</evidence>
<dbReference type="EMBL" id="JAVRRF010000022">
    <property type="protein sequence ID" value="KAK5054901.1"/>
    <property type="molecule type" value="Genomic_DNA"/>
</dbReference>
<evidence type="ECO:0000313" key="2">
    <source>
        <dbReference type="EMBL" id="KAK5054901.1"/>
    </source>
</evidence>
<reference evidence="2 3" key="1">
    <citation type="submission" date="2023-08" db="EMBL/GenBank/DDBJ databases">
        <title>Black Yeasts Isolated from many extreme environments.</title>
        <authorList>
            <person name="Coleine C."/>
            <person name="Stajich J.E."/>
            <person name="Selbmann L."/>
        </authorList>
    </citation>
    <scope>NUCLEOTIDE SEQUENCE [LARGE SCALE GENOMIC DNA]</scope>
    <source>
        <strain evidence="2 3">CCFEE 6328</strain>
    </source>
</reference>
<feature type="compositionally biased region" description="Low complexity" evidence="1">
    <location>
        <begin position="110"/>
        <end position="120"/>
    </location>
</feature>
<dbReference type="Proteomes" id="UP001345691">
    <property type="component" value="Unassembled WGS sequence"/>
</dbReference>
<protein>
    <submittedName>
        <fullName evidence="2">Uncharacterized protein</fullName>
    </submittedName>
</protein>
<feature type="region of interest" description="Disordered" evidence="1">
    <location>
        <begin position="110"/>
        <end position="145"/>
    </location>
</feature>
<evidence type="ECO:0000256" key="1">
    <source>
        <dbReference type="SAM" id="MobiDB-lite"/>
    </source>
</evidence>
<keyword evidence="3" id="KW-1185">Reference proteome</keyword>
<feature type="compositionally biased region" description="Polar residues" evidence="1">
    <location>
        <begin position="122"/>
        <end position="132"/>
    </location>
</feature>